<dbReference type="GeneID" id="66560111"/>
<organism evidence="6 7">
    <name type="scientific">Klebsiella michiganensis (strain ATCC 8724 / DSM 4798 / JCM 20051 / NBRC 3318 / NRRL B-199 / KCTC 1686 / BUCSAV 143 / CCM 1901)</name>
    <dbReference type="NCBI Taxonomy" id="1006551"/>
    <lineage>
        <taxon>Bacteria</taxon>
        <taxon>Pseudomonadati</taxon>
        <taxon>Pseudomonadota</taxon>
        <taxon>Gammaproteobacteria</taxon>
        <taxon>Enterobacterales</taxon>
        <taxon>Enterobacteriaceae</taxon>
        <taxon>Klebsiella/Raoultella group</taxon>
        <taxon>Klebsiella</taxon>
    </lineage>
</organism>
<dbReference type="KEGG" id="kox:KOX_19290"/>
<accession>A0A0H3HGD5</accession>
<evidence type="ECO:0000313" key="6">
    <source>
        <dbReference type="EMBL" id="AEX05580.1"/>
    </source>
</evidence>
<dbReference type="AlphaFoldDB" id="A0A0H3HGD5"/>
<dbReference type="HOGENOM" id="CLU_188292_2_0_6"/>
<protein>
    <recommendedName>
        <fullName evidence="8">DUF1656 domain-containing protein</fullName>
    </recommendedName>
</protein>
<keyword evidence="2 5" id="KW-0812">Transmembrane</keyword>
<keyword evidence="3 5" id="KW-1133">Transmembrane helix</keyword>
<keyword evidence="1" id="KW-1003">Cell membrane</keyword>
<dbReference type="EMBL" id="CP003218">
    <property type="protein sequence ID" value="AEX05580.1"/>
    <property type="molecule type" value="Genomic_DNA"/>
</dbReference>
<evidence type="ECO:0000256" key="3">
    <source>
        <dbReference type="ARBA" id="ARBA00022989"/>
    </source>
</evidence>
<reference evidence="6 7" key="1">
    <citation type="journal article" date="2012" name="J. Bacteriol.">
        <title>Complete genome sequence of Klebsiella oxytoca KCTC 1686, used in production of 2,3-butanediol.</title>
        <authorList>
            <person name="Shin S.H."/>
            <person name="Kim S."/>
            <person name="Kim J.Y."/>
            <person name="Lee S."/>
            <person name="Um Y."/>
            <person name="Oh M.K."/>
            <person name="Kim Y.R."/>
            <person name="Lee J."/>
            <person name="Yang K.S."/>
        </authorList>
    </citation>
    <scope>NUCLEOTIDE SEQUENCE [LARGE SCALE GENOMIC DNA]</scope>
    <source>
        <strain evidence="7">ATCC 8724 / DSM 4798 / JCM 20051 / NBRC 3318 / NRRL B-199 / KCTC 1686</strain>
    </source>
</reference>
<dbReference type="Pfam" id="PF07869">
    <property type="entry name" value="DUF1656"/>
    <property type="match status" value="1"/>
</dbReference>
<feature type="transmembrane region" description="Helical" evidence="5">
    <location>
        <begin position="50"/>
        <end position="70"/>
    </location>
</feature>
<dbReference type="RefSeq" id="WP_014229155.1">
    <property type="nucleotide sequence ID" value="NC_016612.1"/>
</dbReference>
<name>A0A0H3HGD5_KLEM8</name>
<evidence type="ECO:0000256" key="1">
    <source>
        <dbReference type="ARBA" id="ARBA00022475"/>
    </source>
</evidence>
<gene>
    <name evidence="6" type="ordered locus">KOX_19290</name>
</gene>
<evidence type="ECO:0000313" key="7">
    <source>
        <dbReference type="Proteomes" id="UP000007843"/>
    </source>
</evidence>
<feature type="transmembrane region" description="Helical" evidence="5">
    <location>
        <begin position="7"/>
        <end position="30"/>
    </location>
</feature>
<evidence type="ECO:0000256" key="4">
    <source>
        <dbReference type="ARBA" id="ARBA00023136"/>
    </source>
</evidence>
<evidence type="ECO:0008006" key="8">
    <source>
        <dbReference type="Google" id="ProtNLM"/>
    </source>
</evidence>
<keyword evidence="4 5" id="KW-0472">Membrane</keyword>
<dbReference type="InterPro" id="IPR012451">
    <property type="entry name" value="DUF1656"/>
</dbReference>
<sequence length="71" mass="7822">MINDINIGGVFIPGLLLTALIALVCTLLLVPLFSCSRLYRRLPLRPLLDVSTYIVTFFLLLQGLTTLGLFA</sequence>
<proteinExistence type="predicted"/>
<evidence type="ECO:0000256" key="5">
    <source>
        <dbReference type="SAM" id="Phobius"/>
    </source>
</evidence>
<evidence type="ECO:0000256" key="2">
    <source>
        <dbReference type="ARBA" id="ARBA00022692"/>
    </source>
</evidence>
<dbReference type="Proteomes" id="UP000007843">
    <property type="component" value="Chromosome"/>
</dbReference>